<evidence type="ECO:0000256" key="9">
    <source>
        <dbReference type="RuleBase" id="RU366046"/>
    </source>
</evidence>
<dbReference type="Pfam" id="PF16363">
    <property type="entry name" value="GDP_Man_Dehyd"/>
    <property type="match status" value="1"/>
</dbReference>
<dbReference type="SUPFAM" id="SSF51735">
    <property type="entry name" value="NAD(P)-binding Rossmann-fold domains"/>
    <property type="match status" value="1"/>
</dbReference>
<keyword evidence="9" id="KW-0119">Carbohydrate metabolism</keyword>
<accession>A0A8E0RJE2</accession>
<comment type="caution">
    <text evidence="11">The sequence shown here is derived from an EMBL/GenBank/DDBJ whole genome shotgun (WGS) entry which is preliminary data.</text>
</comment>
<dbReference type="CDD" id="cd05247">
    <property type="entry name" value="UDP_G4E_1_SDR_e"/>
    <property type="match status" value="1"/>
</dbReference>
<name>A0A8E0RJE2_9TREM</name>
<comment type="catalytic activity">
    <reaction evidence="1">
        <text>UDP-N-acetyl-alpha-D-glucosamine = UDP-N-acetyl-alpha-D-galactosamine</text>
        <dbReference type="Rhea" id="RHEA:20517"/>
        <dbReference type="ChEBI" id="CHEBI:57705"/>
        <dbReference type="ChEBI" id="CHEBI:67138"/>
        <dbReference type="EC" id="5.1.3.7"/>
    </reaction>
</comment>
<dbReference type="GO" id="GO:0005829">
    <property type="term" value="C:cytosol"/>
    <property type="evidence" value="ECO:0007669"/>
    <property type="project" value="TreeGrafter"/>
</dbReference>
<evidence type="ECO:0000256" key="7">
    <source>
        <dbReference type="ARBA" id="ARBA00023144"/>
    </source>
</evidence>
<keyword evidence="7" id="KW-0299">Galactose metabolism</keyword>
<sequence length="351" mass="39224">MSDNGKSRVLVTGGSGYVGSHTVVELLSSGYFVVVLDNLVNSKAACIRRIEQLCGSHIPFYTGDLVDRNFVESVFAKEKIESVIHFAALKSVSSSIREPLRYYENNTVGLVNLISTMNAHSIKDLVFSSSCTVYGVPKFLPLTEQHPMGHCTSPYGTTKHFAETMLSDLYEADPTWNIICLRYFNPVGAHPSAQIGEYPNDRFSNLMPCISQVAAGRLPHVNVYGSDYDTPDKTGIRDYVHIVDVAKAHVCALQKLSNKCGYKAYNIGTGKGYSVLEVIRAMEQASGKPIPYQLHPRRPGDTDILYANPDLAHKELNWEAKYDLDKMCEDQWRWQCQNPHGYDEEFKSGDH</sequence>
<comment type="subunit">
    <text evidence="9">Homodimer.</text>
</comment>
<reference evidence="11" key="1">
    <citation type="submission" date="2019-05" db="EMBL/GenBank/DDBJ databases">
        <title>Annotation for the trematode Fasciolopsis buski.</title>
        <authorList>
            <person name="Choi Y.-J."/>
        </authorList>
    </citation>
    <scope>NUCLEOTIDE SEQUENCE</scope>
    <source>
        <strain evidence="11">HT</strain>
        <tissue evidence="11">Whole worm</tissue>
    </source>
</reference>
<dbReference type="PANTHER" id="PTHR43725">
    <property type="entry name" value="UDP-GLUCOSE 4-EPIMERASE"/>
    <property type="match status" value="1"/>
</dbReference>
<evidence type="ECO:0000256" key="8">
    <source>
        <dbReference type="ARBA" id="ARBA00023235"/>
    </source>
</evidence>
<evidence type="ECO:0000256" key="6">
    <source>
        <dbReference type="ARBA" id="ARBA00023027"/>
    </source>
</evidence>
<protein>
    <recommendedName>
        <fullName evidence="9">UDP-glucose 4-epimerase</fullName>
        <ecNumber evidence="9">5.1.3.2</ecNumber>
    </recommendedName>
</protein>
<evidence type="ECO:0000313" key="12">
    <source>
        <dbReference type="Proteomes" id="UP000728185"/>
    </source>
</evidence>
<dbReference type="InterPro" id="IPR005886">
    <property type="entry name" value="UDP_G4E"/>
</dbReference>
<gene>
    <name evidence="11" type="ORF">FBUS_06757</name>
</gene>
<evidence type="ECO:0000256" key="5">
    <source>
        <dbReference type="ARBA" id="ARBA00004947"/>
    </source>
</evidence>
<evidence type="ECO:0000256" key="3">
    <source>
        <dbReference type="ARBA" id="ARBA00001911"/>
    </source>
</evidence>
<dbReference type="InterPro" id="IPR016040">
    <property type="entry name" value="NAD(P)-bd_dom"/>
</dbReference>
<comment type="function">
    <text evidence="4">Catalyzes two distinct but analogous reactions: the reversible epimerization of UDP-glucose to UDP-galactose and the reversible epimerization of UDP-N-acetylglucosamine to UDP-N-acetylgalactosamine. The reaction with UDP-Gal plays a critical role in the Leloir pathway of galactose catabolism in which galactose is converted to the glycolytic intermediate glucose 6-phosphate. It contributes to the catabolism of dietary galactose and enables the endogenous biosynthesis of both UDP-Gal and UDP-GalNAc when exogenous sources are limited. Both UDP-sugar interconversions are important in the synthesis of glycoproteins and glycolipids.</text>
</comment>
<evidence type="ECO:0000256" key="1">
    <source>
        <dbReference type="ARBA" id="ARBA00000014"/>
    </source>
</evidence>
<dbReference type="EMBL" id="LUCM01011271">
    <property type="protein sequence ID" value="KAA0184192.1"/>
    <property type="molecule type" value="Genomic_DNA"/>
</dbReference>
<dbReference type="Gene3D" id="3.40.50.720">
    <property type="entry name" value="NAD(P)-binding Rossmann-like Domain"/>
    <property type="match status" value="1"/>
</dbReference>
<comment type="similarity">
    <text evidence="9">Belongs to the NAD(P)-dependent epimerase/dehydratase family.</text>
</comment>
<dbReference type="PANTHER" id="PTHR43725:SF47">
    <property type="entry name" value="UDP-GLUCOSE 4-EPIMERASE"/>
    <property type="match status" value="1"/>
</dbReference>
<dbReference type="UniPathway" id="UPA00214"/>
<evidence type="ECO:0000256" key="4">
    <source>
        <dbReference type="ARBA" id="ARBA00002760"/>
    </source>
</evidence>
<dbReference type="GO" id="GO:0003978">
    <property type="term" value="F:UDP-glucose 4-epimerase activity"/>
    <property type="evidence" value="ECO:0007669"/>
    <property type="project" value="UniProtKB-UniRule"/>
</dbReference>
<comment type="catalytic activity">
    <reaction evidence="2 9">
        <text>UDP-alpha-D-glucose = UDP-alpha-D-galactose</text>
        <dbReference type="Rhea" id="RHEA:22168"/>
        <dbReference type="ChEBI" id="CHEBI:58885"/>
        <dbReference type="ChEBI" id="CHEBI:66914"/>
        <dbReference type="EC" id="5.1.3.2"/>
    </reaction>
</comment>
<proteinExistence type="inferred from homology"/>
<comment type="cofactor">
    <cofactor evidence="3 9">
        <name>NAD(+)</name>
        <dbReference type="ChEBI" id="CHEBI:57540"/>
    </cofactor>
</comment>
<keyword evidence="8 9" id="KW-0413">Isomerase</keyword>
<dbReference type="EC" id="5.1.3.2" evidence="9"/>
<dbReference type="GO" id="GO:0003974">
    <property type="term" value="F:UDP-N-acetylglucosamine 4-epimerase activity"/>
    <property type="evidence" value="ECO:0007669"/>
    <property type="project" value="UniProtKB-EC"/>
</dbReference>
<keyword evidence="12" id="KW-1185">Reference proteome</keyword>
<dbReference type="OrthoDB" id="9402762at2759"/>
<evidence type="ECO:0000256" key="2">
    <source>
        <dbReference type="ARBA" id="ARBA00000083"/>
    </source>
</evidence>
<dbReference type="Gene3D" id="3.90.25.10">
    <property type="entry name" value="UDP-galactose 4-epimerase, domain 1"/>
    <property type="match status" value="1"/>
</dbReference>
<dbReference type="NCBIfam" id="NF007956">
    <property type="entry name" value="PRK10675.1"/>
    <property type="match status" value="1"/>
</dbReference>
<dbReference type="InterPro" id="IPR036291">
    <property type="entry name" value="NAD(P)-bd_dom_sf"/>
</dbReference>
<dbReference type="NCBIfam" id="TIGR01179">
    <property type="entry name" value="galE"/>
    <property type="match status" value="1"/>
</dbReference>
<dbReference type="AlphaFoldDB" id="A0A8E0RJE2"/>
<organism evidence="11 12">
    <name type="scientific">Fasciolopsis buskii</name>
    <dbReference type="NCBI Taxonomy" id="27845"/>
    <lineage>
        <taxon>Eukaryota</taxon>
        <taxon>Metazoa</taxon>
        <taxon>Spiralia</taxon>
        <taxon>Lophotrochozoa</taxon>
        <taxon>Platyhelminthes</taxon>
        <taxon>Trematoda</taxon>
        <taxon>Digenea</taxon>
        <taxon>Plagiorchiida</taxon>
        <taxon>Echinostomata</taxon>
        <taxon>Echinostomatoidea</taxon>
        <taxon>Fasciolidae</taxon>
        <taxon>Fasciolopsis</taxon>
    </lineage>
</organism>
<evidence type="ECO:0000313" key="11">
    <source>
        <dbReference type="EMBL" id="KAA0184192.1"/>
    </source>
</evidence>
<comment type="pathway">
    <text evidence="5 9">Carbohydrate metabolism; galactose metabolism.</text>
</comment>
<dbReference type="Proteomes" id="UP000728185">
    <property type="component" value="Unassembled WGS sequence"/>
</dbReference>
<feature type="domain" description="NAD(P)-binding" evidence="10">
    <location>
        <begin position="10"/>
        <end position="330"/>
    </location>
</feature>
<keyword evidence="6 9" id="KW-0520">NAD</keyword>
<evidence type="ECO:0000259" key="10">
    <source>
        <dbReference type="Pfam" id="PF16363"/>
    </source>
</evidence>
<dbReference type="GO" id="GO:0033499">
    <property type="term" value="P:galactose catabolic process via UDP-galactose, Leloir pathway"/>
    <property type="evidence" value="ECO:0007669"/>
    <property type="project" value="TreeGrafter"/>
</dbReference>